<dbReference type="Proteomes" id="UP001642540">
    <property type="component" value="Unassembled WGS sequence"/>
</dbReference>
<evidence type="ECO:0000256" key="5">
    <source>
        <dbReference type="SAM" id="MobiDB-lite"/>
    </source>
</evidence>
<dbReference type="CDD" id="cd12881">
    <property type="entry name" value="SPRY_HERC1"/>
    <property type="match status" value="1"/>
</dbReference>
<evidence type="ECO:0000313" key="9">
    <source>
        <dbReference type="Proteomes" id="UP001642540"/>
    </source>
</evidence>
<feature type="repeat" description="RCC1" evidence="4">
    <location>
        <begin position="580"/>
        <end position="629"/>
    </location>
</feature>
<dbReference type="InterPro" id="IPR058923">
    <property type="entry name" value="RCC1-like_dom"/>
</dbReference>
<evidence type="ECO:0000313" key="8">
    <source>
        <dbReference type="EMBL" id="CAL8069477.1"/>
    </source>
</evidence>
<keyword evidence="1" id="KW-0677">Repeat</keyword>
<keyword evidence="9" id="KW-1185">Reference proteome</keyword>
<feature type="compositionally biased region" description="Low complexity" evidence="5">
    <location>
        <begin position="161"/>
        <end position="174"/>
    </location>
</feature>
<dbReference type="PROSITE" id="PS50012">
    <property type="entry name" value="RCC1_3"/>
    <property type="match status" value="13"/>
</dbReference>
<feature type="repeat" description="RCC1" evidence="4">
    <location>
        <begin position="734"/>
        <end position="786"/>
    </location>
</feature>
<feature type="active site" description="Glycyl thioester intermediate" evidence="3">
    <location>
        <position position="4935"/>
    </location>
</feature>
<feature type="compositionally biased region" description="Low complexity" evidence="5">
    <location>
        <begin position="3350"/>
        <end position="3363"/>
    </location>
</feature>
<feature type="repeat" description="RCC1" evidence="4">
    <location>
        <begin position="4387"/>
        <end position="4436"/>
    </location>
</feature>
<feature type="repeat" description="RCC1" evidence="4">
    <location>
        <begin position="4335"/>
        <end position="4386"/>
    </location>
</feature>
<feature type="region of interest" description="Disordered" evidence="5">
    <location>
        <begin position="3334"/>
        <end position="3369"/>
    </location>
</feature>
<feature type="region of interest" description="Disordered" evidence="5">
    <location>
        <begin position="2984"/>
        <end position="3036"/>
    </location>
</feature>
<dbReference type="SUPFAM" id="SSF56204">
    <property type="entry name" value="Hect, E3 ligase catalytic domain"/>
    <property type="match status" value="1"/>
</dbReference>
<feature type="region of interest" description="Disordered" evidence="5">
    <location>
        <begin position="2811"/>
        <end position="2845"/>
    </location>
</feature>
<feature type="domain" description="HECT" evidence="7">
    <location>
        <begin position="4625"/>
        <end position="4972"/>
    </location>
</feature>
<feature type="repeat" description="RCC1" evidence="4">
    <location>
        <begin position="422"/>
        <end position="471"/>
    </location>
</feature>
<dbReference type="Pfam" id="PF25390">
    <property type="entry name" value="WD40_RLD"/>
    <property type="match status" value="1"/>
</dbReference>
<evidence type="ECO:0000256" key="1">
    <source>
        <dbReference type="ARBA" id="ARBA00022737"/>
    </source>
</evidence>
<dbReference type="PANTHER" id="PTHR22872">
    <property type="entry name" value="BTK-BINDING PROTEIN-RELATED"/>
    <property type="match status" value="1"/>
</dbReference>
<name>A0ABP1PJN4_9HEXA</name>
<feature type="compositionally biased region" description="Basic and acidic residues" evidence="5">
    <location>
        <begin position="2988"/>
        <end position="3007"/>
    </location>
</feature>
<feature type="region of interest" description="Disordered" evidence="5">
    <location>
        <begin position="1928"/>
        <end position="1955"/>
    </location>
</feature>
<dbReference type="PANTHER" id="PTHR22872:SF6">
    <property type="entry name" value="E3 UBIQUITIN-PROTEIN LIGASE HERC1-RELATED"/>
    <property type="match status" value="1"/>
</dbReference>
<dbReference type="PRINTS" id="PR00633">
    <property type="entry name" value="RCCNDNSATION"/>
</dbReference>
<feature type="repeat" description="RCC1" evidence="4">
    <location>
        <begin position="683"/>
        <end position="733"/>
    </location>
</feature>
<comment type="caution">
    <text evidence="8">The sequence shown here is derived from an EMBL/GenBank/DDBJ whole genome shotgun (WGS) entry which is preliminary data.</text>
</comment>
<feature type="repeat" description="RCC1" evidence="4">
    <location>
        <begin position="4282"/>
        <end position="4333"/>
    </location>
</feature>
<feature type="region of interest" description="Disordered" evidence="5">
    <location>
        <begin position="154"/>
        <end position="182"/>
    </location>
</feature>
<feature type="compositionally biased region" description="Low complexity" evidence="5">
    <location>
        <begin position="3200"/>
        <end position="3221"/>
    </location>
</feature>
<dbReference type="PROSITE" id="PS50188">
    <property type="entry name" value="B302_SPRY"/>
    <property type="match status" value="1"/>
</dbReference>
<dbReference type="Gene3D" id="3.30.2410.10">
    <property type="entry name" value="Hect, E3 ligase catalytic domain"/>
    <property type="match status" value="1"/>
</dbReference>
<feature type="compositionally biased region" description="Low complexity" evidence="5">
    <location>
        <begin position="3626"/>
        <end position="3643"/>
    </location>
</feature>
<feature type="region of interest" description="Disordered" evidence="5">
    <location>
        <begin position="1591"/>
        <end position="1650"/>
    </location>
</feature>
<dbReference type="PROSITE" id="PS50237">
    <property type="entry name" value="HECT"/>
    <property type="match status" value="1"/>
</dbReference>
<dbReference type="InterPro" id="IPR001870">
    <property type="entry name" value="B30.2/SPRY"/>
</dbReference>
<evidence type="ECO:0008006" key="10">
    <source>
        <dbReference type="Google" id="ProtNLM"/>
    </source>
</evidence>
<feature type="repeat" description="RCC1" evidence="4">
    <location>
        <begin position="4230"/>
        <end position="4281"/>
    </location>
</feature>
<dbReference type="EMBL" id="CAXLJM020000004">
    <property type="protein sequence ID" value="CAL8069477.1"/>
    <property type="molecule type" value="Genomic_DNA"/>
</dbReference>
<dbReference type="Gene3D" id="2.130.10.30">
    <property type="entry name" value="Regulator of chromosome condensation 1/beta-lactamase-inhibitor protein II"/>
    <property type="match status" value="3"/>
</dbReference>
<dbReference type="InterPro" id="IPR051625">
    <property type="entry name" value="Signaling_Regulatory_Domain"/>
</dbReference>
<reference evidence="8 9" key="1">
    <citation type="submission" date="2024-08" db="EMBL/GenBank/DDBJ databases">
        <authorList>
            <person name="Cucini C."/>
            <person name="Frati F."/>
        </authorList>
    </citation>
    <scope>NUCLEOTIDE SEQUENCE [LARGE SCALE GENOMIC DNA]</scope>
</reference>
<dbReference type="InterPro" id="IPR000408">
    <property type="entry name" value="Reg_chr_condens"/>
</dbReference>
<feature type="region of interest" description="Disordered" evidence="5">
    <location>
        <begin position="2642"/>
        <end position="2689"/>
    </location>
</feature>
<evidence type="ECO:0000256" key="2">
    <source>
        <dbReference type="ARBA" id="ARBA00022786"/>
    </source>
</evidence>
<feature type="compositionally biased region" description="Low complexity" evidence="5">
    <location>
        <begin position="2908"/>
        <end position="2925"/>
    </location>
</feature>
<dbReference type="Pfam" id="PF00622">
    <property type="entry name" value="SPRY"/>
    <property type="match status" value="1"/>
</dbReference>
<dbReference type="SMART" id="SM00119">
    <property type="entry name" value="HECTc"/>
    <property type="match status" value="1"/>
</dbReference>
<feature type="region of interest" description="Disordered" evidence="5">
    <location>
        <begin position="2901"/>
        <end position="2925"/>
    </location>
</feature>
<dbReference type="CDD" id="cd00078">
    <property type="entry name" value="HECTc"/>
    <property type="match status" value="1"/>
</dbReference>
<feature type="repeat" description="RCC1" evidence="4">
    <location>
        <begin position="4123"/>
        <end position="4174"/>
    </location>
</feature>
<dbReference type="InterPro" id="IPR035983">
    <property type="entry name" value="Hect_E3_ubiquitin_ligase"/>
</dbReference>
<dbReference type="SUPFAM" id="SSF49899">
    <property type="entry name" value="Concanavalin A-like lectins/glucanases"/>
    <property type="match status" value="1"/>
</dbReference>
<dbReference type="SMART" id="SM00449">
    <property type="entry name" value="SPRY"/>
    <property type="match status" value="1"/>
</dbReference>
<gene>
    <name evidence="8" type="ORF">ODALV1_LOCUS788</name>
</gene>
<evidence type="ECO:0000256" key="4">
    <source>
        <dbReference type="PROSITE-ProRule" id="PRU00235"/>
    </source>
</evidence>
<protein>
    <recommendedName>
        <fullName evidence="10">E3 ubiquitin-protein ligase HERC1</fullName>
    </recommendedName>
</protein>
<feature type="compositionally biased region" description="Basic and acidic residues" evidence="5">
    <location>
        <begin position="3334"/>
        <end position="3349"/>
    </location>
</feature>
<accession>A0ABP1PJN4</accession>
<feature type="repeat" description="RCC1" evidence="4">
    <location>
        <begin position="631"/>
        <end position="682"/>
    </location>
</feature>
<dbReference type="InterPro" id="IPR043136">
    <property type="entry name" value="B30.2/SPRY_sf"/>
</dbReference>
<feature type="region of interest" description="Disordered" evidence="5">
    <location>
        <begin position="387"/>
        <end position="409"/>
    </location>
</feature>
<evidence type="ECO:0000256" key="3">
    <source>
        <dbReference type="PROSITE-ProRule" id="PRU00104"/>
    </source>
</evidence>
<feature type="region of interest" description="Disordered" evidence="5">
    <location>
        <begin position="2288"/>
        <end position="2329"/>
    </location>
</feature>
<feature type="region of interest" description="Disordered" evidence="5">
    <location>
        <begin position="1696"/>
        <end position="1726"/>
    </location>
</feature>
<feature type="compositionally biased region" description="Low complexity" evidence="5">
    <location>
        <begin position="2866"/>
        <end position="2883"/>
    </location>
</feature>
<dbReference type="InterPro" id="IPR000569">
    <property type="entry name" value="HECT_dom"/>
</dbReference>
<organism evidence="8 9">
    <name type="scientific">Orchesella dallaii</name>
    <dbReference type="NCBI Taxonomy" id="48710"/>
    <lineage>
        <taxon>Eukaryota</taxon>
        <taxon>Metazoa</taxon>
        <taxon>Ecdysozoa</taxon>
        <taxon>Arthropoda</taxon>
        <taxon>Hexapoda</taxon>
        <taxon>Collembola</taxon>
        <taxon>Entomobryomorpha</taxon>
        <taxon>Entomobryoidea</taxon>
        <taxon>Orchesellidae</taxon>
        <taxon>Orchesellinae</taxon>
        <taxon>Orchesella</taxon>
    </lineage>
</organism>
<sequence>MAQDHNNSGSGGGGSTPKNHGYFVLTENLGGPSYRVKWSDHYNNAWIFEGCDAIAVRDGTQSLFDHLVASKEVVVTNAKPVLNQTVNLPDYEFGNMSNLEQRRYVVSLLMAQLELASAVCMESPVFGLVRKRLLIIHRILYALHSKFHDKELSNNVPKPATLTSSTESITSTSKSTDRSRTGTNTLMELGVRTGLSLLFNILKLNWTSDSAQASLCTDVLKTAADVLWALPPMSLANERKIPRLGTQSLSEVSKFLVESVMPTSGANLESRVLGAEILLALALQRSSLQYLLEWIDMALKCCATSQRNDTIFIARPVLISAISVIRQCSESEVEEVIQAEQMSMYAAAVLLMKELVEMSSKSAIGDNLGVELRLWYNNTFGKNSTFDPSMQGKGSESTNCSGRASSSTSAHNCSLRKETVSAEVYVWGSNSSYQLGEAGPDRVLMPRLATTFADIESVEAGQYCTFAVNANGTLSACGKGCYGRLGLGDSSNQPIPKQLPISSDVKFKCVSSSKGSDGHTLALTHDGLIWSWGDGDYGKLGHGGVATEKYPKQIQGALIGKVVVCISAGFRHSACVTDTGELYTWGEGESGRLGHGDTNDRQVPTLVKDVCNVGIVACGGSHTIAVSKCGRICWSFGAGEYGKLGHGSVMREIRPRVIEALQGHIVTKIAATAYASFCLTDNGEVFGWGTGACLGRNANEAKILSPERVVDLSTEKVVDISCGESHVVVLTEKHEVFAWGNNSMGQCGVGNSISPILKPKKVYGLDGVLVHAVSAGTSHSVAWTSSAKSRKKTSVDIPSWMEIKEEPVSILRRFLEQYGLVYGKRVKPFEDESDHHQFIVLCLNLLNSHCSLMVQKPVNQLSPGMDKEVASLRTLLFQMLDMELPSSVQSSVGDTLLTGAPILLPPLKEKLILLLEMLKNVENLSKGQTMLCGVIFNSFEDHQQTACMLGLAKPSKQTDEFTINDLRLTESVMTTITQILSSQVIKRLEFIDESEDPIGTFYQKLHELLTSLQNHLFAHCICSKEARQAVDEDLSNLLMSQLSILFQENVKIYKKVSEILIRNPKHYVRLASILYSTVGGSMLSRVVHTLLLTVDGSYSGMLLITPLISLVLNMEDIVRKIPVEEVQAYYDDWTGDGEGHTPTESESDMTAEDYIHHSHNSGSGKVWTWFMDMQRTCSHLLGRTIGVMIRGLPKTPDEVACRNWLTNLVFSHGLDITDDTIENTINDITSIMMNRQEDWMKELKQVLATRGYGESVQNLFGLIFPLTVNVDNSPSVTCLYELMLEHARSLDWETCDNQDEFLDSVSRLMLLALLKHTGVISEMSNMTVPESRHSEKLGEVFAFVFQLRVRLQAFRQAEIAKESAARVESTAAVASSRQRKEDSVSTNNTAISSEALRCSSWPEETEESPPLFNARARAASRHLSVPPDIDADDRLNHIRSRIESLLAVNEANLNSSEPSGATARHPGRTYEEMYTAIHHQQNGQRGAPSSFEDLNVISGSHHLQYPIISSTRRGRGRGRGRGALDDVMRVYPRMFTPIDRIHTGTVDSSTYSGIVDYAELARENDGMMAMLDSEAPVSTLQLAVSNEGDPGYFFMRDPQHLPTHPENSDRPTRPISPACSSNHPNPPSSDRTDISGSGADSIDASSVSAEAVNNQNSEGVVGSAQNNYEEVCKLIIQKCILLLLGVKAPICFQERKNSTSSSSSSSGDDQVNHNFEQEGLDEEDDGDDCDYFFDLVEEDTDDDDRGPTGRRRGSTESLLHRLLSSRMMVNATQQQQQQQRKEFLHVSRLGKCILKFVSFDVFSKLEQTTSTLYNAPTGMSVLMESTAGGQNNTKPRKYDEGWICDVATLIAALTSQQERAKLRIEALNKILLLISNSYDQHNFVDGDTTATKREENEDFLASVHEFLLAGCYHLGLFSPIVVLPAGPKSSPPPVPTAVNPADTGTAAATGTNSNGSATSTVINPISWAEMESNMQLCHYLDSIQAAPFILQRRVVRVVHKIMGWLISCLRRQCLGTKPANSSSAISDSNSNPPVEMLALNHRLHENSNNNDQVKLLNLFALSCRFRENDIRLVVNSGLLSVLEKYCVGGHLNYTPLMGSTGGLESSGGTAIIGKNNSELWSGLPYPNFVTVASVRLLHMIAVSTALYGNKLEESVVEKVIEVLFTQLLSLLTLLCGNRVSSDGGSPTPIGTPDTPVISLSPISDAEKPVVDSATFGHLLLHPVEKQEVEMRLGDLFVFLRRLIACSSIGRLLCKPHWIKLILSFLSVKPCSDVEMFLKFDTETICESNSAGHNATGTSPPPPPSSSPPHEDSETPPNAPGAPPSSEMKNVTAPNLSEVEIQMCRNILVAPGLRPKMLAVNLLESILVSVPKDASDLKDQVVKDLLQQLSDAMWSTPVYERAKRNILSRDEISRYVYGEASMSDRDDGVKVSFDPDKSLCCFVENNQTLCHGRGGRGYGVADVGFSSGCHQWKFLIVKENRGNEGTCIGVCRWPVKDPSHRSTDDMWLYRAYSGNLYHRGELPSTLPSYTQGDYITAILDVDNKTLSFGKNGEEPVLAFQDVDANELFPCVLFYSTNPGEKVKITDYEPKRPLKTLLPGEPSCAPLGATLAEAHTTLLRKLHSTEGWTKAVNDNLAERLQNARDILYDSSEDKTPTPSETDEEYEPDIPPPDLAEPLDQSYNRSSRDQKGVQLNSYDDAEKLCKEAWPVFAVIGGVDRGLRVGAECVHKPSGKKGVVLGTLKAGLTCVKIQWDDAESTVSDAPVTSLEPCNPISFDAAKFTCLNADMLRLITTLSGITGEIRFPNDCCPNPFEITPEATPSDSKSSIEDNEEMTTSLKSIKDESSQSSIWDMNCGLKTRYSDQTNPGSDASSGQSQTSSKSSATALEALSSQMVSDIIHEVTRKSSQDSGHAGTSSSGISSGVGSASDDAAANLRLNEMDKKRNELELEGVFVKLAYLQFGAMKTLKAILSCSYFSEFLLIPKRKKPKDKSSNDCNKEQQDGHIKGEGYRSPCPKCGSSQHDNGGPPPDGGSGRHLGEDDERNCPFCNDRFGLQNALKDAFQHLVEACVKPCKLPKLYQPAELERAHSIIHYLHVRQLVDFTGPKFSSHVGVRDNKDVQQTGDWIPVKKKPQPSDTEARAVPPRSARTFLPMTLANIASRLYPPLRFGPRSATGTASAAATTIVVGDEDRPAASWTRDLESGSGSNNRARSSVGLPAPTSSNCRRRARRSPSPPAGGGTGGRTTVGGCSFAALNGRLPTALLEMGFTPRHIRSAMQALGLTGELSVAAVSQLASWMLENPSIESDEASSVSDRYARPWTLGSTAAFMQRVEQIGRGELPDGRQSRNDRLSHISSGPTSSSSAESIQHQAFGSHVQERLPVELENFFHQGRWSSTDRHSSHHHRERHDVRFGRGHSVDEEDRRLSRVHRSDALMRLTRNTQESGSSLVRIPIVVLPPQVGDRGLCCFCFNIERDIVHHFLVRHQGCGMQFPNGYCGEVREDVCYMLCEHCYDHHGGHNLPSRATPQGPPLSSVNEHALTLPPLTMSDSFDVLRDTMMMTSMDRDELTPDNLIRAASAENRGEGEDTFTGLLPYLGLKEIHPYPNHVVVDEADPLGAKTVEKVSSLKHNTSTASNNSNNNTGSANSGKLLAEQAMSAEDVTKRITALKNTTEALQVMIARSIITEALVILSISEWSCDMAAALEQIGLSDVNKLIKLMCLTAAGRTDTRVCTETDSKFLYHSSANKVSPSPFLNLPYDLETCTALQHIGKAVEVLVSSDPKAARRVLEMCTKELMSAAFGFIRVNIPSENIQQPNFLVTMSLVSFLSCHPGVPLLDKDMSNGANGGAGGRRPTVEHSLDCSLYLIDALASCVMSARLTGAHRQWALEQLVKCLACRASVNRLVSCSSVEVYNEDGEEIIVDEEEGVLPTYPMRTSHSHHVMDDFLGEHQENREQLNKRTEVETVVFAACKASLQEQGLRSLHLMPTFKALLTYLPSLMNEQYEYEKTLVDNGDQLMYSRYLQCLAALAFNLGLDRIFADLSNTTLNNSDCQQWQWLQNLGMTLRTAEALVSRTTLPSDFVLKFKIDEEKACLRGPNSPIAWTLDMDTEVMAWATQQPHDWQFGGKCDVYMWGNGRHGQLGESDMLGRQMATPRLSPTFCGAQQIVCGQNCSFLIHANGTVESIGEGSYGRLGHGNSDDMHTQTVISGLQGYVITALATSCGSDGHSLALSEGGEIFSWGDGDWGKLGHGSSDRQRRPKQIESLRNEVIVQVACGFKHSAVLTTEGVVYVFGCSEHGRLGLGGGGNKKTPERLSSLSGHRVGYIACGLAHTVVVSTDGNSVWSFGDGEAGKLGLGSNNSVNTPQAIEILQDVGISKVCCGTQFTVFLTKCGKVYSCGMDRLNGQPHARCCNRPTQIMSLNDKIIVDIAVGAEHTLAVSADGDVYGWGSNSDGQLGLGHTLTVREPERIACLSGKGIQQVSAGRTHSGAWTAPRALKGVNLHSGVDLLLGTPVCIPPQYPRLQEIPIPALRARLKILFNFSDLLYNAWTFLPLSTPMTTRSDPSYLPLAPKLRPLLTPRVHNLPFTRTLHRTMIQSRTYGPQITVRRIVTRSRKKRSIFAQICKQVVQLPPNDLRLPARAWKVRVMGEGADDAGGVFDDTITEMCVELTDGTVPFLIPTPNSTNNVGYNRDKFLLNPDLTSPEDLQAFKFIGILFGVAIRTKKPVAIPLSPLIWKILCREEVTTEDLEEVDALYVKGLKAVKDNVSSQFDADNFHEVIPLECYEGTSSTGRVVPIVPGGRAIPLTFSSRMDYIDKAIHFRIHEMDLQIAAIREGMAGIVPCPLLTLMTGSHLEQLVCGLPDISVGLLKQIVRYREMDESHELVQWLWCILEGFSNAERVLFLRFVSGRSRLPANLADFSQRFQVMRVDRPLNGLPTAQTCFFQLRLPPYTSKEIMCERLRYAISNCTCIDMDNYMLARNGGIEMDDDEEWE</sequence>
<feature type="compositionally biased region" description="Low complexity" evidence="5">
    <location>
        <begin position="1943"/>
        <end position="1955"/>
    </location>
</feature>
<feature type="repeat" description="RCC1" evidence="4">
    <location>
        <begin position="527"/>
        <end position="579"/>
    </location>
</feature>
<feature type="compositionally biased region" description="Polar residues" evidence="5">
    <location>
        <begin position="2288"/>
        <end position="2297"/>
    </location>
</feature>
<dbReference type="Pfam" id="PF13540">
    <property type="entry name" value="RCC1_2"/>
    <property type="match status" value="1"/>
</dbReference>
<dbReference type="SUPFAM" id="SSF50985">
    <property type="entry name" value="RCC1/BLIP-II"/>
    <property type="match status" value="2"/>
</dbReference>
<proteinExistence type="predicted"/>
<dbReference type="Pfam" id="PF00415">
    <property type="entry name" value="RCC1"/>
    <property type="match status" value="7"/>
</dbReference>
<dbReference type="Gene3D" id="3.30.2160.10">
    <property type="entry name" value="Hect, E3 ligase catalytic domain"/>
    <property type="match status" value="1"/>
</dbReference>
<feature type="domain" description="B30.2/SPRY" evidence="6">
    <location>
        <begin position="2390"/>
        <end position="2590"/>
    </location>
</feature>
<dbReference type="Gene3D" id="2.60.120.920">
    <property type="match status" value="1"/>
</dbReference>
<dbReference type="PROSITE" id="PS00626">
    <property type="entry name" value="RCC1_2"/>
    <property type="match status" value="3"/>
</dbReference>
<dbReference type="Gene3D" id="3.90.1750.10">
    <property type="entry name" value="Hect, E3 ligase catalytic domains"/>
    <property type="match status" value="1"/>
</dbReference>
<feature type="region of interest" description="Disordered" evidence="5">
    <location>
        <begin position="3624"/>
        <end position="3643"/>
    </location>
</feature>
<evidence type="ECO:0000259" key="7">
    <source>
        <dbReference type="PROSITE" id="PS50237"/>
    </source>
</evidence>
<dbReference type="Pfam" id="PF00632">
    <property type="entry name" value="HECT"/>
    <property type="match status" value="1"/>
</dbReference>
<dbReference type="InterPro" id="IPR013320">
    <property type="entry name" value="ConA-like_dom_sf"/>
</dbReference>
<feature type="repeat" description="RCC1" evidence="4">
    <location>
        <begin position="4437"/>
        <end position="4488"/>
    </location>
</feature>
<dbReference type="InterPro" id="IPR035768">
    <property type="entry name" value="SPRY_HERC1"/>
</dbReference>
<evidence type="ECO:0000259" key="6">
    <source>
        <dbReference type="PROSITE" id="PS50188"/>
    </source>
</evidence>
<keyword evidence="2 3" id="KW-0833">Ubl conjugation pathway</keyword>
<feature type="region of interest" description="Disordered" evidence="5">
    <location>
        <begin position="3124"/>
        <end position="3144"/>
    </location>
</feature>
<feature type="compositionally biased region" description="Low complexity" evidence="5">
    <location>
        <begin position="1634"/>
        <end position="1650"/>
    </location>
</feature>
<feature type="region of interest" description="Disordered" evidence="5">
    <location>
        <begin position="3188"/>
        <end position="3242"/>
    </location>
</feature>
<feature type="repeat" description="RCC1" evidence="4">
    <location>
        <begin position="472"/>
        <end position="526"/>
    </location>
</feature>
<dbReference type="InterPro" id="IPR003877">
    <property type="entry name" value="SPRY_dom"/>
</dbReference>
<feature type="region of interest" description="Disordered" evidence="5">
    <location>
        <begin position="2857"/>
        <end position="2883"/>
    </location>
</feature>
<dbReference type="InterPro" id="IPR009091">
    <property type="entry name" value="RCC1/BLIP-II"/>
</dbReference>